<reference evidence="1 2" key="1">
    <citation type="submission" date="2016-10" db="EMBL/GenBank/DDBJ databases">
        <authorList>
            <person name="Varghese N."/>
            <person name="Submissions S."/>
        </authorList>
    </citation>
    <scope>NUCLEOTIDE SEQUENCE [LARGE SCALE GENOMIC DNA]</scope>
    <source>
        <strain evidence="1 2">DSM 18839</strain>
    </source>
</reference>
<keyword evidence="2" id="KW-1185">Reference proteome</keyword>
<comment type="caution">
    <text evidence="1">The sequence shown here is derived from an EMBL/GenBank/DDBJ whole genome shotgun (WGS) entry which is preliminary data.</text>
</comment>
<sequence>MTDRIVWKFSPVAHAEDPRWLDREIAQTLFVEAPTSGEAIVAATAWDSRNVTGHVGNESAHDHSAFADEKLYRVDRATPQEIDTLESAAGPIWPGHDTKVLNNLTN</sequence>
<dbReference type="RefSeq" id="WP_093152310.1">
    <property type="nucleotide sequence ID" value="NZ_FNBW01000011.1"/>
</dbReference>
<organism evidence="1 2">
    <name type="scientific">Thalassobaculum litoreum DSM 18839</name>
    <dbReference type="NCBI Taxonomy" id="1123362"/>
    <lineage>
        <taxon>Bacteria</taxon>
        <taxon>Pseudomonadati</taxon>
        <taxon>Pseudomonadota</taxon>
        <taxon>Alphaproteobacteria</taxon>
        <taxon>Rhodospirillales</taxon>
        <taxon>Thalassobaculaceae</taxon>
        <taxon>Thalassobaculum</taxon>
    </lineage>
</organism>
<gene>
    <name evidence="1" type="ORF">SAMN05660686_03511</name>
</gene>
<dbReference type="Proteomes" id="UP000198615">
    <property type="component" value="Unassembled WGS sequence"/>
</dbReference>
<dbReference type="AlphaFoldDB" id="A0A8G2EXD2"/>
<accession>A0A8G2EXD2</accession>
<proteinExistence type="predicted"/>
<protein>
    <submittedName>
        <fullName evidence="1">Uncharacterized protein</fullName>
    </submittedName>
</protein>
<evidence type="ECO:0000313" key="1">
    <source>
        <dbReference type="EMBL" id="SDG14925.1"/>
    </source>
</evidence>
<evidence type="ECO:0000313" key="2">
    <source>
        <dbReference type="Proteomes" id="UP000198615"/>
    </source>
</evidence>
<name>A0A8G2EXD2_9PROT</name>
<dbReference type="EMBL" id="FNBW01000011">
    <property type="protein sequence ID" value="SDG14925.1"/>
    <property type="molecule type" value="Genomic_DNA"/>
</dbReference>